<dbReference type="OrthoDB" id="10580093at2759"/>
<evidence type="ECO:0000256" key="2">
    <source>
        <dbReference type="SAM" id="MobiDB-lite"/>
    </source>
</evidence>
<evidence type="ECO:0000313" key="5">
    <source>
        <dbReference type="Proteomes" id="UP000664859"/>
    </source>
</evidence>
<evidence type="ECO:0000256" key="3">
    <source>
        <dbReference type="SAM" id="SignalP"/>
    </source>
</evidence>
<feature type="region of interest" description="Disordered" evidence="2">
    <location>
        <begin position="133"/>
        <end position="159"/>
    </location>
</feature>
<keyword evidence="5" id="KW-1185">Reference proteome</keyword>
<proteinExistence type="predicted"/>
<keyword evidence="1" id="KW-0175">Coiled coil</keyword>
<feature type="compositionally biased region" description="Low complexity" evidence="2">
    <location>
        <begin position="407"/>
        <end position="423"/>
    </location>
</feature>
<gene>
    <name evidence="4" type="ORF">JKP88DRAFT_261310</name>
</gene>
<dbReference type="AlphaFoldDB" id="A0A835YWQ2"/>
<feature type="coiled-coil region" evidence="1">
    <location>
        <begin position="171"/>
        <end position="325"/>
    </location>
</feature>
<keyword evidence="3" id="KW-0732">Signal</keyword>
<feature type="signal peptide" evidence="3">
    <location>
        <begin position="1"/>
        <end position="25"/>
    </location>
</feature>
<organism evidence="4 5">
    <name type="scientific">Tribonema minus</name>
    <dbReference type="NCBI Taxonomy" id="303371"/>
    <lineage>
        <taxon>Eukaryota</taxon>
        <taxon>Sar</taxon>
        <taxon>Stramenopiles</taxon>
        <taxon>Ochrophyta</taxon>
        <taxon>PX clade</taxon>
        <taxon>Xanthophyceae</taxon>
        <taxon>Tribonematales</taxon>
        <taxon>Tribonemataceae</taxon>
        <taxon>Tribonema</taxon>
    </lineage>
</organism>
<dbReference type="Proteomes" id="UP000664859">
    <property type="component" value="Unassembled WGS sequence"/>
</dbReference>
<protein>
    <submittedName>
        <fullName evidence="4">Uncharacterized protein</fullName>
    </submittedName>
</protein>
<evidence type="ECO:0000256" key="1">
    <source>
        <dbReference type="SAM" id="Coils"/>
    </source>
</evidence>
<dbReference type="EMBL" id="JAFCMP010000514">
    <property type="protein sequence ID" value="KAG5178519.1"/>
    <property type="molecule type" value="Genomic_DNA"/>
</dbReference>
<feature type="region of interest" description="Disordered" evidence="2">
    <location>
        <begin position="367"/>
        <end position="444"/>
    </location>
</feature>
<sequence>MRARSCQSPAALHLLFCATAAVVVAFTPPAPLLTGTRSAASISANSKFARVPRFHSQSSHKQDVADAAPAPAVQAPSVMWQPQRALDDGVNGVGGANGDQQSIAEAQETAQLYINRCLLLQAKLVELREENQSVRRKVEQLSDELQRRPSPAEEEEVGALRQQCSELKSALSASRAEVEDLSRYNEALRKRYTDQMVRLEANVADLEIELRALEADHARGRRTWAATEQSLKAEREKYRVRSTLLEAEVVKARQQLDDATELNERLTAENRQLRAGIAAAPRPSAPDAAASDAMAAAARAAQRAQADLTAKVAALRQEREGLLGELEGARAGLQRAREDTALEARRRRATRAQWDADVARLEQELDDQQRDHKTQMAEAHRQLRKAQERLRASQQLRTQKPPPPPSLLQQRQQRQGRPQRPQGGAKGVGGGARSSRAVVMRDRAEEERQRVWARALQCMDLWGI</sequence>
<name>A0A835YWQ2_9STRA</name>
<accession>A0A835YWQ2</accession>
<feature type="chain" id="PRO_5032795138" evidence="3">
    <location>
        <begin position="26"/>
        <end position="464"/>
    </location>
</feature>
<evidence type="ECO:0000313" key="4">
    <source>
        <dbReference type="EMBL" id="KAG5178519.1"/>
    </source>
</evidence>
<feature type="compositionally biased region" description="Basic and acidic residues" evidence="2">
    <location>
        <begin position="367"/>
        <end position="391"/>
    </location>
</feature>
<comment type="caution">
    <text evidence="4">The sequence shown here is derived from an EMBL/GenBank/DDBJ whole genome shotgun (WGS) entry which is preliminary data.</text>
</comment>
<feature type="compositionally biased region" description="Basic and acidic residues" evidence="2">
    <location>
        <begin position="133"/>
        <end position="151"/>
    </location>
</feature>
<reference evidence="4" key="1">
    <citation type="submission" date="2021-02" db="EMBL/GenBank/DDBJ databases">
        <title>First Annotated Genome of the Yellow-green Alga Tribonema minus.</title>
        <authorList>
            <person name="Mahan K.M."/>
        </authorList>
    </citation>
    <scope>NUCLEOTIDE SEQUENCE</scope>
    <source>
        <strain evidence="4">UTEX B ZZ1240</strain>
    </source>
</reference>